<dbReference type="GO" id="GO:0000139">
    <property type="term" value="C:Golgi membrane"/>
    <property type="evidence" value="ECO:0007669"/>
    <property type="project" value="TreeGrafter"/>
</dbReference>
<dbReference type="OrthoDB" id="300641at2759"/>
<comment type="caution">
    <text evidence="4">Lacks conserved residue(s) required for the propagation of feature annotation.</text>
</comment>
<dbReference type="SUPFAM" id="SSF52743">
    <property type="entry name" value="Subtilisin-like"/>
    <property type="match status" value="1"/>
</dbReference>
<gene>
    <name evidence="6" type="ORF">MATL_G00101290</name>
</gene>
<dbReference type="PANTHER" id="PTHR42884">
    <property type="entry name" value="PROPROTEIN CONVERTASE SUBTILISIN/KEXIN-RELATED"/>
    <property type="match status" value="1"/>
</dbReference>
<evidence type="ECO:0000256" key="4">
    <source>
        <dbReference type="PROSITE-ProRule" id="PRU01240"/>
    </source>
</evidence>
<evidence type="ECO:0000313" key="6">
    <source>
        <dbReference type="EMBL" id="KAG7473943.1"/>
    </source>
</evidence>
<evidence type="ECO:0000256" key="2">
    <source>
        <dbReference type="ARBA" id="ARBA00022801"/>
    </source>
</evidence>
<keyword evidence="1" id="KW-0645">Protease</keyword>
<keyword evidence="2" id="KW-0378">Hydrolase</keyword>
<reference evidence="6" key="1">
    <citation type="submission" date="2021-01" db="EMBL/GenBank/DDBJ databases">
        <authorList>
            <person name="Zahm M."/>
            <person name="Roques C."/>
            <person name="Cabau C."/>
            <person name="Klopp C."/>
            <person name="Donnadieu C."/>
            <person name="Jouanno E."/>
            <person name="Lampietro C."/>
            <person name="Louis A."/>
            <person name="Herpin A."/>
            <person name="Echchiki A."/>
            <person name="Berthelot C."/>
            <person name="Parey E."/>
            <person name="Roest-Crollius H."/>
            <person name="Braasch I."/>
            <person name="Postlethwait J."/>
            <person name="Bobe J."/>
            <person name="Montfort J."/>
            <person name="Bouchez O."/>
            <person name="Begum T."/>
            <person name="Mejri S."/>
            <person name="Adams A."/>
            <person name="Chen W.-J."/>
            <person name="Guiguen Y."/>
        </authorList>
    </citation>
    <scope>NUCLEOTIDE SEQUENCE</scope>
    <source>
        <strain evidence="6">YG-15Mar2019-1</strain>
        <tissue evidence="6">Brain</tissue>
    </source>
</reference>
<feature type="compositionally biased region" description="Polar residues" evidence="5">
    <location>
        <begin position="108"/>
        <end position="126"/>
    </location>
</feature>
<dbReference type="AlphaFoldDB" id="A0A9D3Q798"/>
<name>A0A9D3Q798_MEGAT</name>
<dbReference type="GO" id="GO:0005802">
    <property type="term" value="C:trans-Golgi network"/>
    <property type="evidence" value="ECO:0007669"/>
    <property type="project" value="TreeGrafter"/>
</dbReference>
<evidence type="ECO:0000256" key="1">
    <source>
        <dbReference type="ARBA" id="ARBA00022670"/>
    </source>
</evidence>
<evidence type="ECO:0000256" key="5">
    <source>
        <dbReference type="SAM" id="MobiDB-lite"/>
    </source>
</evidence>
<dbReference type="Proteomes" id="UP001046870">
    <property type="component" value="Chromosome 7"/>
</dbReference>
<dbReference type="Gene3D" id="3.40.50.200">
    <property type="entry name" value="Peptidase S8/S53 domain"/>
    <property type="match status" value="1"/>
</dbReference>
<keyword evidence="3" id="KW-0720">Serine protease</keyword>
<dbReference type="PROSITE" id="PS51892">
    <property type="entry name" value="SUBTILASE"/>
    <property type="match status" value="1"/>
</dbReference>
<dbReference type="GO" id="GO:0004252">
    <property type="term" value="F:serine-type endopeptidase activity"/>
    <property type="evidence" value="ECO:0007669"/>
    <property type="project" value="InterPro"/>
</dbReference>
<dbReference type="PROSITE" id="PS00136">
    <property type="entry name" value="SUBTILASE_ASP"/>
    <property type="match status" value="1"/>
</dbReference>
<accession>A0A9D3Q798</accession>
<dbReference type="PANTHER" id="PTHR42884:SF11">
    <property type="entry name" value="FURIN (PAIRED BASIC AMINO ACID CLEAVING ENZYME) B"/>
    <property type="match status" value="1"/>
</dbReference>
<evidence type="ECO:0000313" key="7">
    <source>
        <dbReference type="Proteomes" id="UP001046870"/>
    </source>
</evidence>
<keyword evidence="7" id="KW-1185">Reference proteome</keyword>
<comment type="similarity">
    <text evidence="4">Belongs to the peptidase S8 family.</text>
</comment>
<sequence>MVLPNQMGDDDNKALGLGYIVEEDKLHVMTSIDFSKRKKKMRLGQNLLQEQYNKNYQDLNTRATWECRFAGRGRVVTILDDGIEKDHPDLVDNYDLDSSYDVIDGDSDPQSQCTELNDNSSCSAPQ</sequence>
<comment type="caution">
    <text evidence="6">The sequence shown here is derived from an EMBL/GenBank/DDBJ whole genome shotgun (WGS) entry which is preliminary data.</text>
</comment>
<dbReference type="EMBL" id="JAFDVH010000007">
    <property type="protein sequence ID" value="KAG7473943.1"/>
    <property type="molecule type" value="Genomic_DNA"/>
</dbReference>
<dbReference type="GO" id="GO:0016486">
    <property type="term" value="P:peptide hormone processing"/>
    <property type="evidence" value="ECO:0007669"/>
    <property type="project" value="TreeGrafter"/>
</dbReference>
<protein>
    <submittedName>
        <fullName evidence="6">Uncharacterized protein</fullName>
    </submittedName>
</protein>
<dbReference type="InterPro" id="IPR036852">
    <property type="entry name" value="Peptidase_S8/S53_dom_sf"/>
</dbReference>
<organism evidence="6 7">
    <name type="scientific">Megalops atlanticus</name>
    <name type="common">Tarpon</name>
    <name type="synonym">Clupea gigantea</name>
    <dbReference type="NCBI Taxonomy" id="7932"/>
    <lineage>
        <taxon>Eukaryota</taxon>
        <taxon>Metazoa</taxon>
        <taxon>Chordata</taxon>
        <taxon>Craniata</taxon>
        <taxon>Vertebrata</taxon>
        <taxon>Euteleostomi</taxon>
        <taxon>Actinopterygii</taxon>
        <taxon>Neopterygii</taxon>
        <taxon>Teleostei</taxon>
        <taxon>Elopiformes</taxon>
        <taxon>Megalopidae</taxon>
        <taxon>Megalops</taxon>
    </lineage>
</organism>
<feature type="region of interest" description="Disordered" evidence="5">
    <location>
        <begin position="101"/>
        <end position="126"/>
    </location>
</feature>
<evidence type="ECO:0000256" key="3">
    <source>
        <dbReference type="ARBA" id="ARBA00022825"/>
    </source>
</evidence>
<proteinExistence type="inferred from homology"/>
<dbReference type="InterPro" id="IPR023827">
    <property type="entry name" value="Peptidase_S8_Asp-AS"/>
</dbReference>